<evidence type="ECO:0000313" key="2">
    <source>
        <dbReference type="EMBL" id="GKV46301.1"/>
    </source>
</evidence>
<evidence type="ECO:0000313" key="3">
    <source>
        <dbReference type="Proteomes" id="UP001054252"/>
    </source>
</evidence>
<keyword evidence="3" id="KW-1185">Reference proteome</keyword>
<proteinExistence type="predicted"/>
<accession>A0AAV5MBT4</accession>
<dbReference type="AlphaFoldDB" id="A0AAV5MBT4"/>
<comment type="caution">
    <text evidence="2">The sequence shown here is derived from an EMBL/GenBank/DDBJ whole genome shotgun (WGS) entry which is preliminary data.</text>
</comment>
<evidence type="ECO:0000256" key="1">
    <source>
        <dbReference type="SAM" id="Phobius"/>
    </source>
</evidence>
<keyword evidence="1" id="KW-1133">Transmembrane helix</keyword>
<dbReference type="Proteomes" id="UP001054252">
    <property type="component" value="Unassembled WGS sequence"/>
</dbReference>
<protein>
    <submittedName>
        <fullName evidence="2">Uncharacterized protein</fullName>
    </submittedName>
</protein>
<sequence>MPLSARNGGVRWPQTKTFVCHVLPACRMFMVFGILWIISVNGSGCMFGLYSNEIKSSLGVLSRSATAGALCNHIRTVWSETLLYNVQRRLDFKSGLVVHIQRESYRETRKQMGDFGLTMKAGEELNCTGRSFCRSDIYKKFRGEVMEAETGEGAGGVDGKAIAAVGTMENSDLADSR</sequence>
<keyword evidence="1" id="KW-0472">Membrane</keyword>
<dbReference type="EMBL" id="BPVZ01000206">
    <property type="protein sequence ID" value="GKV46301.1"/>
    <property type="molecule type" value="Genomic_DNA"/>
</dbReference>
<reference evidence="2 3" key="1">
    <citation type="journal article" date="2021" name="Commun. Biol.">
        <title>The genome of Shorea leprosula (Dipterocarpaceae) highlights the ecological relevance of drought in aseasonal tropical rainforests.</title>
        <authorList>
            <person name="Ng K.K.S."/>
            <person name="Kobayashi M.J."/>
            <person name="Fawcett J.A."/>
            <person name="Hatakeyama M."/>
            <person name="Paape T."/>
            <person name="Ng C.H."/>
            <person name="Ang C.C."/>
            <person name="Tnah L.H."/>
            <person name="Lee C.T."/>
            <person name="Nishiyama T."/>
            <person name="Sese J."/>
            <person name="O'Brien M.J."/>
            <person name="Copetti D."/>
            <person name="Mohd Noor M.I."/>
            <person name="Ong R.C."/>
            <person name="Putra M."/>
            <person name="Sireger I.Z."/>
            <person name="Indrioko S."/>
            <person name="Kosugi Y."/>
            <person name="Izuno A."/>
            <person name="Isagi Y."/>
            <person name="Lee S.L."/>
            <person name="Shimizu K.K."/>
        </authorList>
    </citation>
    <scope>NUCLEOTIDE SEQUENCE [LARGE SCALE GENOMIC DNA]</scope>
    <source>
        <strain evidence="2">214</strain>
    </source>
</reference>
<name>A0AAV5MBT4_9ROSI</name>
<feature type="transmembrane region" description="Helical" evidence="1">
    <location>
        <begin position="28"/>
        <end position="50"/>
    </location>
</feature>
<keyword evidence="1" id="KW-0812">Transmembrane</keyword>
<gene>
    <name evidence="2" type="ORF">SLEP1_g53292</name>
</gene>
<organism evidence="2 3">
    <name type="scientific">Rubroshorea leprosula</name>
    <dbReference type="NCBI Taxonomy" id="152421"/>
    <lineage>
        <taxon>Eukaryota</taxon>
        <taxon>Viridiplantae</taxon>
        <taxon>Streptophyta</taxon>
        <taxon>Embryophyta</taxon>
        <taxon>Tracheophyta</taxon>
        <taxon>Spermatophyta</taxon>
        <taxon>Magnoliopsida</taxon>
        <taxon>eudicotyledons</taxon>
        <taxon>Gunneridae</taxon>
        <taxon>Pentapetalae</taxon>
        <taxon>rosids</taxon>
        <taxon>malvids</taxon>
        <taxon>Malvales</taxon>
        <taxon>Dipterocarpaceae</taxon>
        <taxon>Rubroshorea</taxon>
    </lineage>
</organism>